<evidence type="ECO:0000256" key="2">
    <source>
        <dbReference type="ARBA" id="ARBA00023125"/>
    </source>
</evidence>
<dbReference type="STRING" id="408074.SAMN05660909_03701"/>
<dbReference type="Gene3D" id="1.10.10.10">
    <property type="entry name" value="Winged helix-like DNA-binding domain superfamily/Winged helix DNA-binding domain"/>
    <property type="match status" value="1"/>
</dbReference>
<accession>A0A1H4EFV7</accession>
<evidence type="ECO:0000256" key="3">
    <source>
        <dbReference type="ARBA" id="ARBA00023163"/>
    </source>
</evidence>
<dbReference type="InterPro" id="IPR036388">
    <property type="entry name" value="WH-like_DNA-bd_sf"/>
</dbReference>
<evidence type="ECO:0000259" key="4">
    <source>
        <dbReference type="PROSITE" id="PS50987"/>
    </source>
</evidence>
<dbReference type="AlphaFoldDB" id="A0A1H4EFV7"/>
<dbReference type="SUPFAM" id="SSF46785">
    <property type="entry name" value="Winged helix' DNA-binding domain"/>
    <property type="match status" value="1"/>
</dbReference>
<dbReference type="CDD" id="cd00090">
    <property type="entry name" value="HTH_ARSR"/>
    <property type="match status" value="1"/>
</dbReference>
<dbReference type="PRINTS" id="PR00778">
    <property type="entry name" value="HTHARSR"/>
</dbReference>
<protein>
    <submittedName>
        <fullName evidence="5">DNA-binding transcriptional regulator, ArsR family</fullName>
    </submittedName>
</protein>
<dbReference type="GO" id="GO:0003700">
    <property type="term" value="F:DNA-binding transcription factor activity"/>
    <property type="evidence" value="ECO:0007669"/>
    <property type="project" value="InterPro"/>
</dbReference>
<dbReference type="InterPro" id="IPR036390">
    <property type="entry name" value="WH_DNA-bd_sf"/>
</dbReference>
<dbReference type="PANTHER" id="PTHR33154:SF15">
    <property type="entry name" value="REGULATORY PROTEIN ARSR"/>
    <property type="match status" value="1"/>
</dbReference>
<evidence type="ECO:0000313" key="5">
    <source>
        <dbReference type="EMBL" id="SEA83945.1"/>
    </source>
</evidence>
<keyword evidence="3" id="KW-0804">Transcription</keyword>
<dbReference type="PANTHER" id="PTHR33154">
    <property type="entry name" value="TRANSCRIPTIONAL REGULATOR, ARSR FAMILY"/>
    <property type="match status" value="1"/>
</dbReference>
<dbReference type="EMBL" id="FNRL01000018">
    <property type="protein sequence ID" value="SEA83945.1"/>
    <property type="molecule type" value="Genomic_DNA"/>
</dbReference>
<name>A0A1H4EFV7_9BACT</name>
<keyword evidence="6" id="KW-1185">Reference proteome</keyword>
<keyword evidence="1" id="KW-0805">Transcription regulation</keyword>
<dbReference type="Pfam" id="PF01022">
    <property type="entry name" value="HTH_5"/>
    <property type="match status" value="1"/>
</dbReference>
<dbReference type="RefSeq" id="WP_089763413.1">
    <property type="nucleotide sequence ID" value="NZ_BKAT01000031.1"/>
</dbReference>
<reference evidence="6" key="1">
    <citation type="submission" date="2016-10" db="EMBL/GenBank/DDBJ databases">
        <authorList>
            <person name="Varghese N."/>
            <person name="Submissions S."/>
        </authorList>
    </citation>
    <scope>NUCLEOTIDE SEQUENCE [LARGE SCALE GENOMIC DNA]</scope>
    <source>
        <strain evidence="6">DSM 23920</strain>
    </source>
</reference>
<organism evidence="5 6">
    <name type="scientific">Chitinophaga terrae</name>
    <name type="common">ex Kim and Jung 2007</name>
    <dbReference type="NCBI Taxonomy" id="408074"/>
    <lineage>
        <taxon>Bacteria</taxon>
        <taxon>Pseudomonadati</taxon>
        <taxon>Bacteroidota</taxon>
        <taxon>Chitinophagia</taxon>
        <taxon>Chitinophagales</taxon>
        <taxon>Chitinophagaceae</taxon>
        <taxon>Chitinophaga</taxon>
    </lineage>
</organism>
<dbReference type="PROSITE" id="PS50987">
    <property type="entry name" value="HTH_ARSR_2"/>
    <property type="match status" value="1"/>
</dbReference>
<dbReference type="NCBIfam" id="NF033788">
    <property type="entry name" value="HTH_metalloreg"/>
    <property type="match status" value="1"/>
</dbReference>
<dbReference type="InterPro" id="IPR051081">
    <property type="entry name" value="HTH_MetalResp_TranReg"/>
</dbReference>
<dbReference type="InterPro" id="IPR011991">
    <property type="entry name" value="ArsR-like_HTH"/>
</dbReference>
<dbReference type="GO" id="GO:0003677">
    <property type="term" value="F:DNA binding"/>
    <property type="evidence" value="ECO:0007669"/>
    <property type="project" value="UniProtKB-KW"/>
</dbReference>
<evidence type="ECO:0000313" key="6">
    <source>
        <dbReference type="Proteomes" id="UP000199656"/>
    </source>
</evidence>
<gene>
    <name evidence="5" type="ORF">SAMN05660909_03701</name>
</gene>
<evidence type="ECO:0000256" key="1">
    <source>
        <dbReference type="ARBA" id="ARBA00023015"/>
    </source>
</evidence>
<dbReference type="SMART" id="SM00418">
    <property type="entry name" value="HTH_ARSR"/>
    <property type="match status" value="1"/>
</dbReference>
<keyword evidence="2 5" id="KW-0238">DNA-binding</keyword>
<dbReference type="OrthoDB" id="9800049at2"/>
<dbReference type="InterPro" id="IPR001845">
    <property type="entry name" value="HTH_ArsR_DNA-bd_dom"/>
</dbReference>
<feature type="domain" description="HTH arsR-type" evidence="4">
    <location>
        <begin position="8"/>
        <end position="103"/>
    </location>
</feature>
<sequence>MGITKTGLFSDRQNKLARMAKIMAHPARIAILDYIIKAQRCICNDLVVELGLAQPTVSQHLKELKSAGLINGAIEGTSVCYSLNTENWKLYKETFLNFFVDAASLRQVC</sequence>
<proteinExistence type="predicted"/>
<dbReference type="Proteomes" id="UP000199656">
    <property type="component" value="Unassembled WGS sequence"/>
</dbReference>